<evidence type="ECO:0008006" key="3">
    <source>
        <dbReference type="Google" id="ProtNLM"/>
    </source>
</evidence>
<evidence type="ECO:0000313" key="2">
    <source>
        <dbReference type="Proteomes" id="UP000199602"/>
    </source>
</evidence>
<dbReference type="Pfam" id="PF02620">
    <property type="entry name" value="YceD"/>
    <property type="match status" value="1"/>
</dbReference>
<proteinExistence type="predicted"/>
<dbReference type="STRING" id="206665.SAMN04488516_11229"/>
<dbReference type="OrthoDB" id="9790372at2"/>
<accession>A0A1H0FFZ3</accession>
<name>A0A1H0FFZ3_9BACT</name>
<dbReference type="AlphaFoldDB" id="A0A1H0FFZ3"/>
<organism evidence="1 2">
    <name type="scientific">Desulfonauticus submarinus</name>
    <dbReference type="NCBI Taxonomy" id="206665"/>
    <lineage>
        <taxon>Bacteria</taxon>
        <taxon>Pseudomonadati</taxon>
        <taxon>Thermodesulfobacteriota</taxon>
        <taxon>Desulfovibrionia</taxon>
        <taxon>Desulfovibrionales</taxon>
        <taxon>Desulfonauticaceae</taxon>
        <taxon>Desulfonauticus</taxon>
    </lineage>
</organism>
<dbReference type="InterPro" id="IPR003772">
    <property type="entry name" value="YceD"/>
</dbReference>
<evidence type="ECO:0000313" key="1">
    <source>
        <dbReference type="EMBL" id="SDN93506.1"/>
    </source>
</evidence>
<gene>
    <name evidence="1" type="ORF">SAMN04488516_11229</name>
</gene>
<sequence>MVEGWLKLTDIPAEGREFSFETTPEWIKFVSKFHLEFKLKSPLVMVLTIFPQKKGFLIQGTLQGYALFPCDRCLEPAKIEIKSSFDFFEEFEPQEIELLGERLLRYVDDHFELNVFQVLWEQFLLALPEKKLCQKNCKGLCPKCGQNLNQGECSCEQDNGDPRLSIFRQLKINSK</sequence>
<dbReference type="EMBL" id="FNIN01000012">
    <property type="protein sequence ID" value="SDN93506.1"/>
    <property type="molecule type" value="Genomic_DNA"/>
</dbReference>
<dbReference type="Proteomes" id="UP000199602">
    <property type="component" value="Unassembled WGS sequence"/>
</dbReference>
<protein>
    <recommendedName>
        <fullName evidence="3">DUF177 domain-containing protein</fullName>
    </recommendedName>
</protein>
<dbReference type="RefSeq" id="WP_159427719.1">
    <property type="nucleotide sequence ID" value="NZ_FNIN01000012.1"/>
</dbReference>
<dbReference type="PANTHER" id="PTHR34374">
    <property type="entry name" value="LARGE RIBOSOMAL RNA SUBUNIT ACCUMULATION PROTEIN YCED HOMOLOG 1, CHLOROPLASTIC"/>
    <property type="match status" value="1"/>
</dbReference>
<dbReference type="PANTHER" id="PTHR34374:SF1">
    <property type="entry name" value="LARGE RIBOSOMAL RNA SUBUNIT ACCUMULATION PROTEIN YCED HOMOLOG 1, CHLOROPLASTIC"/>
    <property type="match status" value="1"/>
</dbReference>
<reference evidence="1 2" key="1">
    <citation type="submission" date="2016-10" db="EMBL/GenBank/DDBJ databases">
        <authorList>
            <person name="de Groot N.N."/>
        </authorList>
    </citation>
    <scope>NUCLEOTIDE SEQUENCE [LARGE SCALE GENOMIC DNA]</scope>
    <source>
        <strain evidence="1 2">DSM 15269</strain>
    </source>
</reference>
<keyword evidence="2" id="KW-1185">Reference proteome</keyword>